<dbReference type="EMBL" id="MT375016">
    <property type="protein sequence ID" value="QSE34022.1"/>
    <property type="molecule type" value="Genomic_DNA"/>
</dbReference>
<reference evidence="1" key="1">
    <citation type="journal article" date="2020" name="Comput. Struct. Biotechnol. J.">
        <title>The mitogenomes of two saprophytic Boletales species (Coniophora) reveals intron dynamics and accumulation of plasmid-derived and non-conserved genes.</title>
        <authorList>
            <person name="Wu P."/>
            <person name="Bao Z."/>
            <person name="Tu W."/>
            <person name="Li L."/>
            <person name="Xiong C."/>
            <person name="Jin X."/>
            <person name="Li P."/>
            <person name="Gui M."/>
            <person name="Huang W."/>
            <person name="Li Q."/>
        </authorList>
    </citation>
    <scope>NUCLEOTIDE SEQUENCE</scope>
</reference>
<dbReference type="AlphaFoldDB" id="A0A896Z333"/>
<name>A0A896Z333_9AGAM</name>
<gene>
    <name evidence="1" type="primary">orf189</name>
</gene>
<evidence type="ECO:0000313" key="1">
    <source>
        <dbReference type="EMBL" id="QSE34022.1"/>
    </source>
</evidence>
<keyword evidence="1" id="KW-0496">Mitochondrion</keyword>
<sequence>MKLLKQLTSPLIENKKGDLMKGLGCGDFDQSTIDSLFKHNNSTKTKQEFSDFIKAQLAKIKAPKFIEYSRKTEGSKDKLLYINVPKNFNWKVHKSLLNSKFVDNVTISQDKLPKCLIDLKTSINSRTIFSKVDLIRKIRDFNNNSFINLLNIYTNNNYRPDLFFDRRFPNRLKINTTSKNFKIEKDADN</sequence>
<geneLocation type="mitochondrion" evidence="1"/>
<protein>
    <submittedName>
        <fullName evidence="1">Uncharacterized protein</fullName>
    </submittedName>
</protein>
<accession>A0A896Z333</accession>
<proteinExistence type="predicted"/>
<organism evidence="1">
    <name type="scientific">Coniophora puteana</name>
    <dbReference type="NCBI Taxonomy" id="80637"/>
    <lineage>
        <taxon>Eukaryota</taxon>
        <taxon>Fungi</taxon>
        <taxon>Dikarya</taxon>
        <taxon>Basidiomycota</taxon>
        <taxon>Agaricomycotina</taxon>
        <taxon>Agaricomycetes</taxon>
        <taxon>Agaricomycetidae</taxon>
        <taxon>Boletales</taxon>
        <taxon>Coniophorineae</taxon>
        <taxon>Coniophoraceae</taxon>
        <taxon>Coniophora</taxon>
    </lineage>
</organism>